<dbReference type="OrthoDB" id="9804442at2"/>
<dbReference type="Proteomes" id="UP000473014">
    <property type="component" value="Unassembled WGS sequence"/>
</dbReference>
<keyword evidence="7" id="KW-1185">Reference proteome</keyword>
<proteinExistence type="inferred from homology"/>
<comment type="cofactor">
    <cofactor evidence="1">
        <name>Mg(2+)</name>
        <dbReference type="ChEBI" id="CHEBI:18420"/>
    </cofactor>
</comment>
<accession>A0A6G2BA51</accession>
<dbReference type="PROSITE" id="PS00893">
    <property type="entry name" value="NUDIX_BOX"/>
    <property type="match status" value="1"/>
</dbReference>
<dbReference type="SUPFAM" id="SSF55811">
    <property type="entry name" value="Nudix"/>
    <property type="match status" value="1"/>
</dbReference>
<feature type="domain" description="Nudix hydrolase" evidence="5">
    <location>
        <begin position="18"/>
        <end position="146"/>
    </location>
</feature>
<protein>
    <submittedName>
        <fullName evidence="6">NUDIX domain-containing protein</fullName>
    </submittedName>
</protein>
<evidence type="ECO:0000256" key="3">
    <source>
        <dbReference type="ARBA" id="ARBA00022801"/>
    </source>
</evidence>
<evidence type="ECO:0000259" key="5">
    <source>
        <dbReference type="PROSITE" id="PS51462"/>
    </source>
</evidence>
<dbReference type="PANTHER" id="PTHR43046">
    <property type="entry name" value="GDP-MANNOSE MANNOSYL HYDROLASE"/>
    <property type="match status" value="1"/>
</dbReference>
<dbReference type="InterPro" id="IPR020084">
    <property type="entry name" value="NUDIX_hydrolase_CS"/>
</dbReference>
<comment type="similarity">
    <text evidence="2 4">Belongs to the Nudix hydrolase family.</text>
</comment>
<dbReference type="EMBL" id="WIXO01000001">
    <property type="protein sequence ID" value="MTE19138.1"/>
    <property type="molecule type" value="Genomic_DNA"/>
</dbReference>
<dbReference type="GO" id="GO:0016787">
    <property type="term" value="F:hydrolase activity"/>
    <property type="evidence" value="ECO:0007669"/>
    <property type="project" value="UniProtKB-KW"/>
</dbReference>
<dbReference type="InterPro" id="IPR000086">
    <property type="entry name" value="NUDIX_hydrolase_dom"/>
</dbReference>
<dbReference type="Gene3D" id="3.90.79.10">
    <property type="entry name" value="Nucleoside Triphosphate Pyrophosphohydrolase"/>
    <property type="match status" value="1"/>
</dbReference>
<reference evidence="6 7" key="1">
    <citation type="submission" date="2019-11" db="EMBL/GenBank/DDBJ databases">
        <authorList>
            <person name="Yuan L."/>
        </authorList>
    </citation>
    <scope>NUCLEOTIDE SEQUENCE [LARGE SCALE GENOMIC DNA]</scope>
    <source>
        <strain evidence="6 7">TRM43335</strain>
    </source>
</reference>
<dbReference type="PRINTS" id="PR00502">
    <property type="entry name" value="NUDIXFAMILY"/>
</dbReference>
<dbReference type="AlphaFoldDB" id="A0A6G2BA51"/>
<dbReference type="Pfam" id="PF00293">
    <property type="entry name" value="NUDIX"/>
    <property type="match status" value="1"/>
</dbReference>
<sequence>MALLGFHREAEDTRFDDARVGYALVALWHAGRLLMVRVRDRDCWELPGGGIEPGETPREAAARELWEESGLRVAPERLRFAGFARTSLGPERRVMYGALYTAEVDERLPFEPTEEIAAIHWRRGDEPLEGGRVQTVDEYLAALCRP</sequence>
<dbReference type="InterPro" id="IPR020476">
    <property type="entry name" value="Nudix_hydrolase"/>
</dbReference>
<evidence type="ECO:0000256" key="1">
    <source>
        <dbReference type="ARBA" id="ARBA00001946"/>
    </source>
</evidence>
<evidence type="ECO:0000256" key="2">
    <source>
        <dbReference type="ARBA" id="ARBA00005582"/>
    </source>
</evidence>
<gene>
    <name evidence="6" type="ORF">F0L17_08350</name>
</gene>
<keyword evidence="3 4" id="KW-0378">Hydrolase</keyword>
<organism evidence="6 7">
    <name type="scientific">Streptomyces taklimakanensis</name>
    <dbReference type="NCBI Taxonomy" id="2569853"/>
    <lineage>
        <taxon>Bacteria</taxon>
        <taxon>Bacillati</taxon>
        <taxon>Actinomycetota</taxon>
        <taxon>Actinomycetes</taxon>
        <taxon>Kitasatosporales</taxon>
        <taxon>Streptomycetaceae</taxon>
        <taxon>Streptomyces</taxon>
    </lineage>
</organism>
<evidence type="ECO:0000313" key="7">
    <source>
        <dbReference type="Proteomes" id="UP000473014"/>
    </source>
</evidence>
<evidence type="ECO:0000256" key="4">
    <source>
        <dbReference type="RuleBase" id="RU003476"/>
    </source>
</evidence>
<dbReference type="InterPro" id="IPR015797">
    <property type="entry name" value="NUDIX_hydrolase-like_dom_sf"/>
</dbReference>
<dbReference type="PANTHER" id="PTHR43046:SF14">
    <property type="entry name" value="MUTT_NUDIX FAMILY PROTEIN"/>
    <property type="match status" value="1"/>
</dbReference>
<dbReference type="PROSITE" id="PS51462">
    <property type="entry name" value="NUDIX"/>
    <property type="match status" value="1"/>
</dbReference>
<comment type="caution">
    <text evidence="6">The sequence shown here is derived from an EMBL/GenBank/DDBJ whole genome shotgun (WGS) entry which is preliminary data.</text>
</comment>
<name>A0A6G2BA51_9ACTN</name>
<evidence type="ECO:0000313" key="6">
    <source>
        <dbReference type="EMBL" id="MTE19138.1"/>
    </source>
</evidence>